<dbReference type="PANTHER" id="PTHR43725:SF53">
    <property type="entry name" value="UDP-ARABINOSE 4-EPIMERASE 1"/>
    <property type="match status" value="1"/>
</dbReference>
<comment type="catalytic activity">
    <reaction evidence="1 10">
        <text>UDP-alpha-D-glucose = UDP-alpha-D-galactose</text>
        <dbReference type="Rhea" id="RHEA:22168"/>
        <dbReference type="ChEBI" id="CHEBI:58885"/>
        <dbReference type="ChEBI" id="CHEBI:66914"/>
        <dbReference type="EC" id="5.1.3.2"/>
    </reaction>
</comment>
<dbReference type="RefSeq" id="WP_010874614.1">
    <property type="nucleotide sequence ID" value="NZ_AP017318.1"/>
</dbReference>
<protein>
    <recommendedName>
        <fullName evidence="6 10">UDP-glucose 4-epimerase</fullName>
        <ecNumber evidence="5 10">5.1.3.2</ecNumber>
    </recommendedName>
</protein>
<dbReference type="AlphaFoldDB" id="A0AAP8E513"/>
<accession>A0AAP8E513</accession>
<evidence type="ECO:0000256" key="6">
    <source>
        <dbReference type="ARBA" id="ARBA00018569"/>
    </source>
</evidence>
<dbReference type="EMBL" id="LR214945">
    <property type="protein sequence ID" value="VEU57235.1"/>
    <property type="molecule type" value="Genomic_DNA"/>
</dbReference>
<dbReference type="Pfam" id="PF01370">
    <property type="entry name" value="Epimerase"/>
    <property type="match status" value="1"/>
</dbReference>
<dbReference type="GeneID" id="66609097"/>
<comment type="cofactor">
    <cofactor evidence="2 10">
        <name>NAD(+)</name>
        <dbReference type="ChEBI" id="CHEBI:57540"/>
    </cofactor>
</comment>
<evidence type="ECO:0000256" key="3">
    <source>
        <dbReference type="ARBA" id="ARBA00004947"/>
    </source>
</evidence>
<comment type="subunit">
    <text evidence="10">Homodimer.</text>
</comment>
<dbReference type="Proteomes" id="UP000289557">
    <property type="component" value="Chromosome"/>
</dbReference>
<sequence>MSETKSKVLVLGGLGYIGSCFIDQLLKQYPDVTVSVIDINHTSLALQLLPRQVNVHFVNLLDRAQLTDTIAQINPDVVFHFAAKTSVKESTEQPLTYFDHNLVGTLNLLHALKELQKPIQLFFSSTAAVFGSASTLPIPENLVLEETLASNPYGISKFLSEIVLQTLTRSPHFQVIALRYFNVAGASNPFGNFNKNTTLLIPNLIKAFMEKRTFFLYGDDYDTKDGSCIRDYIHVVDLCDAHLLAWKWLQANPKVRFESFNLGSGQGFSNWEVINTAQAIFAPEQLQLKIESRRAGDPPVLVVDCTKAKRLLNFQPTRSLHKMLSDETIFYRDFYNRL</sequence>
<dbReference type="Gene3D" id="3.90.25.10">
    <property type="entry name" value="UDP-galactose 4-epimerase, domain 1"/>
    <property type="match status" value="1"/>
</dbReference>
<keyword evidence="8 10" id="KW-0413">Isomerase</keyword>
<dbReference type="NCBIfam" id="TIGR01179">
    <property type="entry name" value="galE"/>
    <property type="match status" value="1"/>
</dbReference>
<dbReference type="Gene3D" id="3.40.50.720">
    <property type="entry name" value="NAD(P)-binding Rossmann-like Domain"/>
    <property type="match status" value="1"/>
</dbReference>
<dbReference type="SMR" id="A0AAP8E513"/>
<evidence type="ECO:0000256" key="1">
    <source>
        <dbReference type="ARBA" id="ARBA00000083"/>
    </source>
</evidence>
<evidence type="ECO:0000256" key="4">
    <source>
        <dbReference type="ARBA" id="ARBA00007637"/>
    </source>
</evidence>
<dbReference type="SUPFAM" id="SSF51735">
    <property type="entry name" value="NAD(P)-binding Rossmann-fold domains"/>
    <property type="match status" value="1"/>
</dbReference>
<evidence type="ECO:0000256" key="2">
    <source>
        <dbReference type="ARBA" id="ARBA00001911"/>
    </source>
</evidence>
<dbReference type="InterPro" id="IPR001509">
    <property type="entry name" value="Epimerase_deHydtase"/>
</dbReference>
<name>A0AAP8E513_MYCPM</name>
<evidence type="ECO:0000256" key="7">
    <source>
        <dbReference type="ARBA" id="ARBA00023027"/>
    </source>
</evidence>
<dbReference type="GO" id="GO:0003978">
    <property type="term" value="F:UDP-glucose 4-epimerase activity"/>
    <property type="evidence" value="ECO:0007669"/>
    <property type="project" value="UniProtKB-UniRule"/>
</dbReference>
<comment type="similarity">
    <text evidence="4 10">Belongs to the NAD(P)-dependent epimerase/dehydratase family.</text>
</comment>
<evidence type="ECO:0000259" key="11">
    <source>
        <dbReference type="Pfam" id="PF01370"/>
    </source>
</evidence>
<dbReference type="CDD" id="cd05247">
    <property type="entry name" value="UDP_G4E_1_SDR_e"/>
    <property type="match status" value="1"/>
</dbReference>
<keyword evidence="7 10" id="KW-0520">NAD</keyword>
<dbReference type="GO" id="GO:0033499">
    <property type="term" value="P:galactose catabolic process via UDP-galactose, Leloir pathway"/>
    <property type="evidence" value="ECO:0007669"/>
    <property type="project" value="TreeGrafter"/>
</dbReference>
<proteinExistence type="inferred from homology"/>
<evidence type="ECO:0000313" key="12">
    <source>
        <dbReference type="EMBL" id="VEU57235.1"/>
    </source>
</evidence>
<keyword evidence="9 10" id="KW-0119">Carbohydrate metabolism</keyword>
<evidence type="ECO:0000313" key="13">
    <source>
        <dbReference type="Proteomes" id="UP000289557"/>
    </source>
</evidence>
<organism evidence="12 13">
    <name type="scientific">Mycoplasmoides pneumoniae</name>
    <name type="common">Mycoplasma pneumoniae</name>
    <dbReference type="NCBI Taxonomy" id="2104"/>
    <lineage>
        <taxon>Bacteria</taxon>
        <taxon>Bacillati</taxon>
        <taxon>Mycoplasmatota</taxon>
        <taxon>Mycoplasmoidales</taxon>
        <taxon>Mycoplasmoidaceae</taxon>
        <taxon>Mycoplasmoides</taxon>
    </lineage>
</organism>
<evidence type="ECO:0000256" key="9">
    <source>
        <dbReference type="ARBA" id="ARBA00023277"/>
    </source>
</evidence>
<dbReference type="EC" id="5.1.3.2" evidence="5 10"/>
<evidence type="ECO:0000256" key="5">
    <source>
        <dbReference type="ARBA" id="ARBA00013189"/>
    </source>
</evidence>
<comment type="pathway">
    <text evidence="3 10">Carbohydrate metabolism; galactose metabolism.</text>
</comment>
<evidence type="ECO:0000256" key="8">
    <source>
        <dbReference type="ARBA" id="ARBA00023235"/>
    </source>
</evidence>
<dbReference type="InterPro" id="IPR005886">
    <property type="entry name" value="UDP_G4E"/>
</dbReference>
<feature type="domain" description="NAD-dependent epimerase/dehydratase" evidence="11">
    <location>
        <begin position="8"/>
        <end position="263"/>
    </location>
</feature>
<gene>
    <name evidence="12" type="primary">galE</name>
    <name evidence="12" type="ORF">NCTC10119_00508</name>
</gene>
<evidence type="ECO:0000256" key="10">
    <source>
        <dbReference type="RuleBase" id="RU366046"/>
    </source>
</evidence>
<dbReference type="PANTHER" id="PTHR43725">
    <property type="entry name" value="UDP-GLUCOSE 4-EPIMERASE"/>
    <property type="match status" value="1"/>
</dbReference>
<reference evidence="12 13" key="1">
    <citation type="submission" date="2019-01" db="EMBL/GenBank/DDBJ databases">
        <authorList>
            <consortium name="Pathogen Informatics"/>
        </authorList>
    </citation>
    <scope>NUCLEOTIDE SEQUENCE [LARGE SCALE GENOMIC DNA]</scope>
    <source>
        <strain evidence="12 13">NCTC10119</strain>
    </source>
</reference>
<dbReference type="InterPro" id="IPR036291">
    <property type="entry name" value="NAD(P)-bd_dom_sf"/>
</dbReference>